<dbReference type="OrthoDB" id="10341259at2759"/>
<proteinExistence type="predicted"/>
<gene>
    <name evidence="2" type="ORF">COCMIDRAFT_101092</name>
</gene>
<evidence type="ECO:0000313" key="3">
    <source>
        <dbReference type="Proteomes" id="UP000054032"/>
    </source>
</evidence>
<dbReference type="EMBL" id="KI964032">
    <property type="protein sequence ID" value="EUC43345.1"/>
    <property type="molecule type" value="Genomic_DNA"/>
</dbReference>
<protein>
    <submittedName>
        <fullName evidence="2">Uncharacterized protein</fullName>
    </submittedName>
</protein>
<organism evidence="2 3">
    <name type="scientific">Bipolaris oryzae ATCC 44560</name>
    <dbReference type="NCBI Taxonomy" id="930090"/>
    <lineage>
        <taxon>Eukaryota</taxon>
        <taxon>Fungi</taxon>
        <taxon>Dikarya</taxon>
        <taxon>Ascomycota</taxon>
        <taxon>Pezizomycotina</taxon>
        <taxon>Dothideomycetes</taxon>
        <taxon>Pleosporomycetidae</taxon>
        <taxon>Pleosporales</taxon>
        <taxon>Pleosporineae</taxon>
        <taxon>Pleosporaceae</taxon>
        <taxon>Bipolaris</taxon>
    </lineage>
</organism>
<dbReference type="RefSeq" id="XP_007690146.1">
    <property type="nucleotide sequence ID" value="XM_007691956.1"/>
</dbReference>
<evidence type="ECO:0000313" key="2">
    <source>
        <dbReference type="EMBL" id="EUC43345.1"/>
    </source>
</evidence>
<dbReference type="GeneID" id="19117803"/>
<feature type="region of interest" description="Disordered" evidence="1">
    <location>
        <begin position="1"/>
        <end position="22"/>
    </location>
</feature>
<evidence type="ECO:0000256" key="1">
    <source>
        <dbReference type="SAM" id="MobiDB-lite"/>
    </source>
</evidence>
<dbReference type="AlphaFoldDB" id="W6Z0B8"/>
<reference evidence="2 3" key="1">
    <citation type="journal article" date="2013" name="PLoS Genet.">
        <title>Comparative genome structure, secondary metabolite, and effector coding capacity across Cochliobolus pathogens.</title>
        <authorList>
            <person name="Condon B.J."/>
            <person name="Leng Y."/>
            <person name="Wu D."/>
            <person name="Bushley K.E."/>
            <person name="Ohm R.A."/>
            <person name="Otillar R."/>
            <person name="Martin J."/>
            <person name="Schackwitz W."/>
            <person name="Grimwood J."/>
            <person name="MohdZainudin N."/>
            <person name="Xue C."/>
            <person name="Wang R."/>
            <person name="Manning V.A."/>
            <person name="Dhillon B."/>
            <person name="Tu Z.J."/>
            <person name="Steffenson B.J."/>
            <person name="Salamov A."/>
            <person name="Sun H."/>
            <person name="Lowry S."/>
            <person name="LaButti K."/>
            <person name="Han J."/>
            <person name="Copeland A."/>
            <person name="Lindquist E."/>
            <person name="Barry K."/>
            <person name="Schmutz J."/>
            <person name="Baker S.E."/>
            <person name="Ciuffetti L.M."/>
            <person name="Grigoriev I.V."/>
            <person name="Zhong S."/>
            <person name="Turgeon B.G."/>
        </authorList>
    </citation>
    <scope>NUCLEOTIDE SEQUENCE [LARGE SCALE GENOMIC DNA]</scope>
    <source>
        <strain evidence="2 3">ATCC 44560</strain>
    </source>
</reference>
<dbReference type="KEGG" id="bor:COCMIDRAFT_101092"/>
<name>W6Z0B8_COCMI</name>
<accession>W6Z0B8</accession>
<dbReference type="Proteomes" id="UP000054032">
    <property type="component" value="Unassembled WGS sequence"/>
</dbReference>
<sequence length="142" mass="15397">MEIQGIHVERSMTENMQQPQAERPVRPVLLGIAIASGLSQTSGATAAGLATPEPSHPSLQGWGEVTAGYLGSTQCEGEQPVLADRKTRMVVEKGEALDARSVEWPWPCRDEAIGNVTCSQVAMVGQTGREVRFFWGNKVHRV</sequence>
<keyword evidence="3" id="KW-1185">Reference proteome</keyword>
<dbReference type="HOGENOM" id="CLU_151397_0_0_1"/>